<comment type="caution">
    <text evidence="3">The sequence shown here is derived from an EMBL/GenBank/DDBJ whole genome shotgun (WGS) entry which is preliminary data.</text>
</comment>
<name>A0A3A6QKC0_9VIBR</name>
<sequence length="479" mass="53476">MKIQSLIGKFGKKAKVGSDLIVIVQPAALYFSPNQKFNLPEQVALNGLDWLPGLKRALDAANISDITIDVVLSSNFYQTYQIDKPNLPQEELSKALPFLLKDLIAEKVTDIVADSLPMPTGHKLQVYVVAKKLILDLVNLLESSKIQLGHVGVEDDLWGKTASGSQQFFLLQKSKQCHFKVSAFVEQRCIFQRTIRGVSSPVTGVALSGLQLDGLALELQRSVDYLSSQLRGASLHQMKVCCDEEDNNELVSELGQRLSVKVSTLTDVAQESGVVLTQHANALTPDFINLYPAHLKPKREHFTLTSVLMFSSSLLIFGVLSYSFLQYQKTQLSQELDVYKSEEIELKQQLNELNQRLATHRPSMEKVAAVKRLKLEIESKKESLDAVGHYDQARQIGYSGVMGGLAKLGSKDISLNYIMMDEHTLNLRGLAKNAESVPSWVNQFKNELNLVGRAFDKLKIGRNEQDIITFELQTKEDTQ</sequence>
<protein>
    <submittedName>
        <fullName evidence="3">MSHA biogenesis protein MshI</fullName>
    </submittedName>
</protein>
<dbReference type="Gene3D" id="3.30.420.380">
    <property type="match status" value="1"/>
</dbReference>
<feature type="coiled-coil region" evidence="1">
    <location>
        <begin position="329"/>
        <end position="356"/>
    </location>
</feature>
<keyword evidence="4" id="KW-1185">Reference proteome</keyword>
<dbReference type="AlphaFoldDB" id="A0A3A6QKC0"/>
<reference evidence="3 4" key="1">
    <citation type="submission" date="2018-08" db="EMBL/GenBank/DDBJ databases">
        <title>Vibrio isolated from the Eastern China Marginal Seas.</title>
        <authorList>
            <person name="Li Y."/>
        </authorList>
    </citation>
    <scope>NUCLEOTIDE SEQUENCE [LARGE SCALE GENOMIC DNA]</scope>
    <source>
        <strain evidence="3 4">BEI233</strain>
    </source>
</reference>
<evidence type="ECO:0000313" key="4">
    <source>
        <dbReference type="Proteomes" id="UP000273252"/>
    </source>
</evidence>
<keyword evidence="1" id="KW-0175">Coiled coil</keyword>
<evidence type="ECO:0000256" key="1">
    <source>
        <dbReference type="SAM" id="Coils"/>
    </source>
</evidence>
<dbReference type="InterPro" id="IPR016871">
    <property type="entry name" value="MSHA_biogenesis_MshI"/>
</dbReference>
<dbReference type="EMBL" id="QVMU01000010">
    <property type="protein sequence ID" value="RJX70674.1"/>
    <property type="molecule type" value="Genomic_DNA"/>
</dbReference>
<organism evidence="3 4">
    <name type="scientific">Vibrio sinensis</name>
    <dbReference type="NCBI Taxonomy" id="2302434"/>
    <lineage>
        <taxon>Bacteria</taxon>
        <taxon>Pseudomonadati</taxon>
        <taxon>Pseudomonadota</taxon>
        <taxon>Gammaproteobacteria</taxon>
        <taxon>Vibrionales</taxon>
        <taxon>Vibrionaceae</taxon>
        <taxon>Vibrio</taxon>
    </lineage>
</organism>
<dbReference type="InterPro" id="IPR043129">
    <property type="entry name" value="ATPase_NBD"/>
</dbReference>
<evidence type="ECO:0000256" key="2">
    <source>
        <dbReference type="SAM" id="Phobius"/>
    </source>
</evidence>
<feature type="transmembrane region" description="Helical" evidence="2">
    <location>
        <begin position="302"/>
        <end position="325"/>
    </location>
</feature>
<dbReference type="RefSeq" id="WP_120031672.1">
    <property type="nucleotide sequence ID" value="NZ_QVMU01000010.1"/>
</dbReference>
<dbReference type="SUPFAM" id="SSF53067">
    <property type="entry name" value="Actin-like ATPase domain"/>
    <property type="match status" value="1"/>
</dbReference>
<proteinExistence type="predicted"/>
<dbReference type="Proteomes" id="UP000273252">
    <property type="component" value="Unassembled WGS sequence"/>
</dbReference>
<keyword evidence="2" id="KW-1133">Transmembrane helix</keyword>
<evidence type="ECO:0000313" key="3">
    <source>
        <dbReference type="EMBL" id="RJX70674.1"/>
    </source>
</evidence>
<accession>A0A3A6QKC0</accession>
<keyword evidence="2" id="KW-0812">Transmembrane</keyword>
<keyword evidence="2" id="KW-0472">Membrane</keyword>
<dbReference type="PIRSF" id="PIRSF028153">
    <property type="entry name" value="MSHA_biogenesis_protein_MshI"/>
    <property type="match status" value="1"/>
</dbReference>
<gene>
    <name evidence="3" type="ORF">DZ860_12290</name>
</gene>
<dbReference type="OrthoDB" id="5296002at2"/>